<dbReference type="InterPro" id="IPR027417">
    <property type="entry name" value="P-loop_NTPase"/>
</dbReference>
<comment type="pathway">
    <text evidence="1">Carbohydrate acid metabolism.</text>
</comment>
<dbReference type="CDD" id="cd02021">
    <property type="entry name" value="GntK"/>
    <property type="match status" value="1"/>
</dbReference>
<keyword evidence="12" id="KW-1185">Reference proteome</keyword>
<dbReference type="AlphaFoldDB" id="A0A9W6P8N9"/>
<evidence type="ECO:0000256" key="9">
    <source>
        <dbReference type="ARBA" id="ARBA00048090"/>
    </source>
</evidence>
<dbReference type="FunFam" id="3.40.50.300:FF:000522">
    <property type="entry name" value="Gluconokinase"/>
    <property type="match status" value="1"/>
</dbReference>
<comment type="catalytic activity">
    <reaction evidence="9 10">
        <text>D-gluconate + ATP = 6-phospho-D-gluconate + ADP + H(+)</text>
        <dbReference type="Rhea" id="RHEA:19433"/>
        <dbReference type="ChEBI" id="CHEBI:15378"/>
        <dbReference type="ChEBI" id="CHEBI:18391"/>
        <dbReference type="ChEBI" id="CHEBI:30616"/>
        <dbReference type="ChEBI" id="CHEBI:58759"/>
        <dbReference type="ChEBI" id="CHEBI:456216"/>
        <dbReference type="EC" id="2.7.1.12"/>
    </reaction>
</comment>
<accession>A0A9W6P8N9</accession>
<dbReference type="PANTHER" id="PTHR43442">
    <property type="entry name" value="GLUCONOKINASE-RELATED"/>
    <property type="match status" value="1"/>
</dbReference>
<evidence type="ECO:0000256" key="2">
    <source>
        <dbReference type="ARBA" id="ARBA00008420"/>
    </source>
</evidence>
<dbReference type="EC" id="2.7.1.12" evidence="3 10"/>
<dbReference type="GO" id="GO:0005524">
    <property type="term" value="F:ATP binding"/>
    <property type="evidence" value="ECO:0007669"/>
    <property type="project" value="UniProtKB-KW"/>
</dbReference>
<gene>
    <name evidence="11" type="ORF">Nans01_34280</name>
</gene>
<comment type="similarity">
    <text evidence="2 10">Belongs to the gluconokinase GntK/GntV family.</text>
</comment>
<dbReference type="NCBIfam" id="TIGR01313">
    <property type="entry name" value="therm_gnt_kin"/>
    <property type="match status" value="1"/>
</dbReference>
<dbReference type="GO" id="GO:0046316">
    <property type="term" value="F:gluconokinase activity"/>
    <property type="evidence" value="ECO:0007669"/>
    <property type="project" value="UniProtKB-EC"/>
</dbReference>
<proteinExistence type="inferred from homology"/>
<protein>
    <recommendedName>
        <fullName evidence="3 10">Gluconokinase</fullName>
        <ecNumber evidence="3 10">2.7.1.12</ecNumber>
    </recommendedName>
</protein>
<dbReference type="Gene3D" id="3.40.50.300">
    <property type="entry name" value="P-loop containing nucleotide triphosphate hydrolases"/>
    <property type="match status" value="1"/>
</dbReference>
<keyword evidence="5 10" id="KW-0547">Nucleotide-binding</keyword>
<dbReference type="Pfam" id="PF13671">
    <property type="entry name" value="AAA_33"/>
    <property type="match status" value="1"/>
</dbReference>
<keyword evidence="8" id="KW-0311">Gluconate utilization</keyword>
<evidence type="ECO:0000256" key="10">
    <source>
        <dbReference type="RuleBase" id="RU363066"/>
    </source>
</evidence>
<evidence type="ECO:0000256" key="5">
    <source>
        <dbReference type="ARBA" id="ARBA00022741"/>
    </source>
</evidence>
<evidence type="ECO:0000313" key="11">
    <source>
        <dbReference type="EMBL" id="GLU49077.1"/>
    </source>
</evidence>
<evidence type="ECO:0000256" key="7">
    <source>
        <dbReference type="ARBA" id="ARBA00022840"/>
    </source>
</evidence>
<reference evidence="11" key="1">
    <citation type="submission" date="2023-02" db="EMBL/GenBank/DDBJ databases">
        <title>Nocardiopsis ansamitocini NBRC 112285.</title>
        <authorList>
            <person name="Ichikawa N."/>
            <person name="Sato H."/>
            <person name="Tonouchi N."/>
        </authorList>
    </citation>
    <scope>NUCLEOTIDE SEQUENCE</scope>
    <source>
        <strain evidence="11">NBRC 112285</strain>
    </source>
</reference>
<keyword evidence="6 10" id="KW-0418">Kinase</keyword>
<evidence type="ECO:0000256" key="3">
    <source>
        <dbReference type="ARBA" id="ARBA00012054"/>
    </source>
</evidence>
<dbReference type="Proteomes" id="UP001165092">
    <property type="component" value="Unassembled WGS sequence"/>
</dbReference>
<dbReference type="SUPFAM" id="SSF52540">
    <property type="entry name" value="P-loop containing nucleoside triphosphate hydrolases"/>
    <property type="match status" value="1"/>
</dbReference>
<evidence type="ECO:0000313" key="12">
    <source>
        <dbReference type="Proteomes" id="UP001165092"/>
    </source>
</evidence>
<evidence type="ECO:0000256" key="6">
    <source>
        <dbReference type="ARBA" id="ARBA00022777"/>
    </source>
</evidence>
<evidence type="ECO:0000256" key="4">
    <source>
        <dbReference type="ARBA" id="ARBA00022679"/>
    </source>
</evidence>
<sequence length="169" mass="18167">MHFVFMGVSGSGKSTVALRVSERLGLPYAEADAFHPAANIAKMSSGVALTDNDRRPWLESLAAWIGEHDRAGATTIMACSALKHSYRDILRSKAPGVAFIHLDGTTELIGERLRARADHFMPPGLLASQAATLEPLGTDEAGWVLDIACSPEELVEESVRLIRERGDAG</sequence>
<organism evidence="11 12">
    <name type="scientific">Nocardiopsis ansamitocini</name>
    <dbReference type="NCBI Taxonomy" id="1670832"/>
    <lineage>
        <taxon>Bacteria</taxon>
        <taxon>Bacillati</taxon>
        <taxon>Actinomycetota</taxon>
        <taxon>Actinomycetes</taxon>
        <taxon>Streptosporangiales</taxon>
        <taxon>Nocardiopsidaceae</taxon>
        <taxon>Nocardiopsis</taxon>
    </lineage>
</organism>
<keyword evidence="7 10" id="KW-0067">ATP-binding</keyword>
<dbReference type="GO" id="GO:0019521">
    <property type="term" value="P:D-gluconate metabolic process"/>
    <property type="evidence" value="ECO:0007669"/>
    <property type="project" value="UniProtKB-KW"/>
</dbReference>
<dbReference type="RefSeq" id="WP_285760528.1">
    <property type="nucleotide sequence ID" value="NZ_BSQG01000005.1"/>
</dbReference>
<dbReference type="GO" id="GO:0005737">
    <property type="term" value="C:cytoplasm"/>
    <property type="evidence" value="ECO:0007669"/>
    <property type="project" value="TreeGrafter"/>
</dbReference>
<dbReference type="InterPro" id="IPR006001">
    <property type="entry name" value="Therm_gnt_kin"/>
</dbReference>
<name>A0A9W6P8N9_9ACTN</name>
<evidence type="ECO:0000256" key="8">
    <source>
        <dbReference type="ARBA" id="ARBA00023064"/>
    </source>
</evidence>
<keyword evidence="4 10" id="KW-0808">Transferase</keyword>
<dbReference type="PANTHER" id="PTHR43442:SF3">
    <property type="entry name" value="GLUCONOKINASE-RELATED"/>
    <property type="match status" value="1"/>
</dbReference>
<evidence type="ECO:0000256" key="1">
    <source>
        <dbReference type="ARBA" id="ARBA00004761"/>
    </source>
</evidence>
<dbReference type="EMBL" id="BSQG01000005">
    <property type="protein sequence ID" value="GLU49077.1"/>
    <property type="molecule type" value="Genomic_DNA"/>
</dbReference>
<comment type="caution">
    <text evidence="11">The sequence shown here is derived from an EMBL/GenBank/DDBJ whole genome shotgun (WGS) entry which is preliminary data.</text>
</comment>